<keyword evidence="1" id="KW-0472">Membrane</keyword>
<evidence type="ECO:0000256" key="1">
    <source>
        <dbReference type="SAM" id="Phobius"/>
    </source>
</evidence>
<feature type="transmembrane region" description="Helical" evidence="1">
    <location>
        <begin position="111"/>
        <end position="127"/>
    </location>
</feature>
<dbReference type="Gene3D" id="3.40.50.2300">
    <property type="match status" value="1"/>
</dbReference>
<proteinExistence type="predicted"/>
<name>A0A327ZHQ7_9ACTN</name>
<evidence type="ECO:0000313" key="2">
    <source>
        <dbReference type="EMBL" id="RAK42402.1"/>
    </source>
</evidence>
<protein>
    <recommendedName>
        <fullName evidence="4">ABC-type branched-subunit amino acid transport system substrate-binding protein</fullName>
    </recommendedName>
</protein>
<dbReference type="EMBL" id="QLMJ01000002">
    <property type="protein sequence ID" value="RAK42402.1"/>
    <property type="molecule type" value="Genomic_DNA"/>
</dbReference>
<dbReference type="Proteomes" id="UP000249341">
    <property type="component" value="Unassembled WGS sequence"/>
</dbReference>
<feature type="transmembrane region" description="Helical" evidence="1">
    <location>
        <begin position="134"/>
        <end position="155"/>
    </location>
</feature>
<dbReference type="OrthoDB" id="3440574at2"/>
<gene>
    <name evidence="2" type="ORF">B0I29_102227</name>
</gene>
<comment type="caution">
    <text evidence="2">The sequence shown here is derived from an EMBL/GenBank/DDBJ whole genome shotgun (WGS) entry which is preliminary data.</text>
</comment>
<dbReference type="RefSeq" id="WP_146616718.1">
    <property type="nucleotide sequence ID" value="NZ_JACHWI010000003.1"/>
</dbReference>
<accession>A0A327ZHQ7</accession>
<reference evidence="2 3" key="1">
    <citation type="submission" date="2018-06" db="EMBL/GenBank/DDBJ databases">
        <title>Genomic Encyclopedia of Type Strains, Phase III (KMG-III): the genomes of soil and plant-associated and newly described type strains.</title>
        <authorList>
            <person name="Whitman W."/>
        </authorList>
    </citation>
    <scope>NUCLEOTIDE SEQUENCE [LARGE SCALE GENOMIC DNA]</scope>
    <source>
        <strain evidence="2 3">CGMCC 4.7090</strain>
    </source>
</reference>
<feature type="transmembrane region" description="Helical" evidence="1">
    <location>
        <begin position="38"/>
        <end position="58"/>
    </location>
</feature>
<feature type="transmembrane region" description="Helical" evidence="1">
    <location>
        <begin position="7"/>
        <end position="32"/>
    </location>
</feature>
<keyword evidence="3" id="KW-1185">Reference proteome</keyword>
<feature type="transmembrane region" description="Helical" evidence="1">
    <location>
        <begin position="88"/>
        <end position="105"/>
    </location>
</feature>
<keyword evidence="1" id="KW-0812">Transmembrane</keyword>
<organism evidence="2 3">
    <name type="scientific">Actinoplanes lutulentus</name>
    <dbReference type="NCBI Taxonomy" id="1287878"/>
    <lineage>
        <taxon>Bacteria</taxon>
        <taxon>Bacillati</taxon>
        <taxon>Actinomycetota</taxon>
        <taxon>Actinomycetes</taxon>
        <taxon>Micromonosporales</taxon>
        <taxon>Micromonosporaceae</taxon>
        <taxon>Actinoplanes</taxon>
    </lineage>
</organism>
<dbReference type="AlphaFoldDB" id="A0A327ZHQ7"/>
<sequence>MPRIPRSLLTVNVILRLAAVLLAAIIVVRVLFAGADGFYSIVLVVAAIGAIYGVGYAISAIRTFLARAAAAADPESPLPALLADRSRAQVLAILALVILVVHAGITGYVGIWTILVAVVLAAVAALLSANLRLVALIGGTAVVFAVATVFVESAFSGSAEARALAVSVAAVVLPVLVSEKLTSLIKLPSLTATHQVVLAVLTLTLGFLGWTRADWLPGVVHSCYTLPTSNGITVLRATADGSRCYGLLDTADPGVFVPAAFGRDPVTVKLERAILANNQPLKDGDLTVVWMGALSCDPLPGDATKCADGRDYPSERDQLRALLMAQTYVKQTHLKNVHVVIADATQDVRHADDIAALIVERKEALGKRLVVIGGGDSRDTTQRAINRILDAGIPFIAPNLLADLGAPGKPFVDRPGYLQLAPANLDYAKDTVTRLSQRFSGGFKMDIYAQPNPTDLYTTSLVNDLLSAVKDASGSTARHVASLDGITCEQDTVLYFADRWTRFSDFVQRIKDVCGHARPHMVIADGSVGRFMANYQLRAVSNADWPVDYYVGGPGCSDLSPDMYTTLTEQIYRNRDVLGLHPGETFACADRAAGARDRQLLDACTLDAAAKLQSQPCRPNDLGNFLIPAWDAVLLADALLPARPVPLTELTLKPTTLSTGVQAQVQQGRLVDATVPILLWHVDPLNDPSRIWERPSDQLRLPTDTTGPVVVGNGR</sequence>
<evidence type="ECO:0008006" key="4">
    <source>
        <dbReference type="Google" id="ProtNLM"/>
    </source>
</evidence>
<evidence type="ECO:0000313" key="3">
    <source>
        <dbReference type="Proteomes" id="UP000249341"/>
    </source>
</evidence>
<keyword evidence="1" id="KW-1133">Transmembrane helix</keyword>